<keyword evidence="13 14" id="KW-0998">Cell outer membrane</keyword>
<dbReference type="Pfam" id="PF00593">
    <property type="entry name" value="TonB_dep_Rec_b-barrel"/>
    <property type="match status" value="1"/>
</dbReference>
<dbReference type="Gene3D" id="2.40.170.20">
    <property type="entry name" value="TonB-dependent receptor, beta-barrel domain"/>
    <property type="match status" value="1"/>
</dbReference>
<evidence type="ECO:0000256" key="13">
    <source>
        <dbReference type="ARBA" id="ARBA00023237"/>
    </source>
</evidence>
<evidence type="ECO:0000256" key="7">
    <source>
        <dbReference type="ARBA" id="ARBA00022729"/>
    </source>
</evidence>
<keyword evidence="3 14" id="KW-0813">Transport</keyword>
<evidence type="ECO:0000256" key="3">
    <source>
        <dbReference type="ARBA" id="ARBA00022448"/>
    </source>
</evidence>
<dbReference type="InterPro" id="IPR000531">
    <property type="entry name" value="Beta-barrel_TonB"/>
</dbReference>
<dbReference type="GO" id="GO:0015891">
    <property type="term" value="P:siderophore transport"/>
    <property type="evidence" value="ECO:0007669"/>
    <property type="project" value="InterPro"/>
</dbReference>
<organism evidence="18 19">
    <name type="scientific">Acinetobacter bouvetii</name>
    <dbReference type="NCBI Taxonomy" id="202951"/>
    <lineage>
        <taxon>Bacteria</taxon>
        <taxon>Pseudomonadati</taxon>
        <taxon>Pseudomonadota</taxon>
        <taxon>Gammaproteobacteria</taxon>
        <taxon>Moraxellales</taxon>
        <taxon>Moraxellaceae</taxon>
        <taxon>Acinetobacter</taxon>
    </lineage>
</organism>
<dbReference type="InterPro" id="IPR010105">
    <property type="entry name" value="TonB_sidphr_rcpt"/>
</dbReference>
<keyword evidence="12 18" id="KW-0675">Receptor</keyword>
<keyword evidence="7" id="KW-0732">Signal</keyword>
<dbReference type="Gene3D" id="2.170.130.10">
    <property type="entry name" value="TonB-dependent receptor, plug domain"/>
    <property type="match status" value="1"/>
</dbReference>
<dbReference type="InterPro" id="IPR037066">
    <property type="entry name" value="Plug_dom_sf"/>
</dbReference>
<evidence type="ECO:0000256" key="12">
    <source>
        <dbReference type="ARBA" id="ARBA00023170"/>
    </source>
</evidence>
<evidence type="ECO:0000256" key="1">
    <source>
        <dbReference type="ARBA" id="ARBA00004571"/>
    </source>
</evidence>
<dbReference type="InterPro" id="IPR036942">
    <property type="entry name" value="Beta-barrel_TonB_sf"/>
</dbReference>
<comment type="similarity">
    <text evidence="2 14 15">Belongs to the TonB-dependent receptor family.</text>
</comment>
<name>A0A811GFQ4_9GAMM</name>
<dbReference type="CDD" id="cd01347">
    <property type="entry name" value="ligand_gated_channel"/>
    <property type="match status" value="1"/>
</dbReference>
<dbReference type="Proteomes" id="UP000489961">
    <property type="component" value="Unassembled WGS sequence"/>
</dbReference>
<dbReference type="Pfam" id="PF07715">
    <property type="entry name" value="Plug"/>
    <property type="match status" value="1"/>
</dbReference>
<protein>
    <submittedName>
        <fullName evidence="18">Catecholate siderophore receptor Fiu</fullName>
    </submittedName>
</protein>
<dbReference type="PROSITE" id="PS52016">
    <property type="entry name" value="TONB_DEPENDENT_REC_3"/>
    <property type="match status" value="1"/>
</dbReference>
<proteinExistence type="inferred from homology"/>
<evidence type="ECO:0000313" key="18">
    <source>
        <dbReference type="EMBL" id="CAB1208588.1"/>
    </source>
</evidence>
<reference evidence="18 19" key="1">
    <citation type="submission" date="2020-02" db="EMBL/GenBank/DDBJ databases">
        <authorList>
            <person name="Chaudhuri R."/>
        </authorList>
    </citation>
    <scope>NUCLEOTIDE SEQUENCE [LARGE SCALE GENOMIC DNA]</scope>
    <source>
        <strain evidence="18">SFB21</strain>
    </source>
</reference>
<evidence type="ECO:0000259" key="16">
    <source>
        <dbReference type="Pfam" id="PF00593"/>
    </source>
</evidence>
<comment type="subcellular location">
    <subcellularLocation>
        <location evidence="1 14">Cell outer membrane</location>
        <topology evidence="1 14">Multi-pass membrane protein</topology>
    </subcellularLocation>
</comment>
<keyword evidence="8" id="KW-0408">Iron</keyword>
<evidence type="ECO:0000256" key="8">
    <source>
        <dbReference type="ARBA" id="ARBA00023004"/>
    </source>
</evidence>
<feature type="domain" description="TonB-dependent receptor-like beta-barrel" evidence="16">
    <location>
        <begin position="153"/>
        <end position="596"/>
    </location>
</feature>
<keyword evidence="10 15" id="KW-0798">TonB box</keyword>
<keyword evidence="5" id="KW-0410">Iron transport</keyword>
<evidence type="ECO:0000256" key="14">
    <source>
        <dbReference type="PROSITE-ProRule" id="PRU01360"/>
    </source>
</evidence>
<dbReference type="InterPro" id="IPR039426">
    <property type="entry name" value="TonB-dep_rcpt-like"/>
</dbReference>
<dbReference type="SUPFAM" id="SSF56935">
    <property type="entry name" value="Porins"/>
    <property type="match status" value="1"/>
</dbReference>
<evidence type="ECO:0000256" key="9">
    <source>
        <dbReference type="ARBA" id="ARBA00023065"/>
    </source>
</evidence>
<evidence type="ECO:0000256" key="15">
    <source>
        <dbReference type="RuleBase" id="RU003357"/>
    </source>
</evidence>
<evidence type="ECO:0000256" key="6">
    <source>
        <dbReference type="ARBA" id="ARBA00022692"/>
    </source>
</evidence>
<dbReference type="PANTHER" id="PTHR32552">
    <property type="entry name" value="FERRICHROME IRON RECEPTOR-RELATED"/>
    <property type="match status" value="1"/>
</dbReference>
<evidence type="ECO:0000256" key="5">
    <source>
        <dbReference type="ARBA" id="ARBA00022496"/>
    </source>
</evidence>
<dbReference type="GO" id="GO:0009279">
    <property type="term" value="C:cell outer membrane"/>
    <property type="evidence" value="ECO:0007669"/>
    <property type="project" value="UniProtKB-SubCell"/>
</dbReference>
<dbReference type="NCBIfam" id="TIGR01783">
    <property type="entry name" value="TonB-siderophor"/>
    <property type="match status" value="1"/>
</dbReference>
<sequence length="628" mass="68548">MRGFSTQTSTYVDGIRDLGAITRDVFNLEQIEVVKGPSGSEAGRGAASGYINLATKLPQAENSREVSATYNTAEHARLAADINQVINDGIAVRLNAMGQDGGVEGRDYIENNSWAIAPAIAFGLDTDTRLYLYSQHIRQRNIPDGGIPTIGMKGFYNTDSALAQAPKVNSENYYGHVDDHEDVDADMFTAKIESDLAENLKLTNITRWGKTEMDRVLTGINSLNRNNSTNPSQWTVSRSRQGVDQENKILANQSTINWNVKTGTIEHDVVAGLEFLKEEQNTQTLSAQIPGQAAPSTVANLYRPNRYDAVPAVVPNGGYTHGETDTAAAYLFDTLKFGERFQLNGGVRIDYYDTNYDALSVNTNSTTLAVTRTQTDLGAHDTLFSWKLGGLYKPTTYSSVYASYAKSLTPPGSANFTLSETGANSSAADPQETHHYEIGTKWDLLQGKLALNAAAYRTENENQFTIDPITQLSVQEGKKRVDGVELSAVGQITDVWNISAGVAHMKVKQLNQQTATAITVAERWSPEWTASLWSTYDVAGFKLGLGARYVDDQKRVITTDTAAANMPSIPGYVVFDAMAGYSFNKNASLNLNVYNLADKEYISTLNNGGGRVVLGQPRSAALTFNYKF</sequence>
<dbReference type="GO" id="GO:0038023">
    <property type="term" value="F:signaling receptor activity"/>
    <property type="evidence" value="ECO:0007669"/>
    <property type="project" value="InterPro"/>
</dbReference>
<evidence type="ECO:0000256" key="11">
    <source>
        <dbReference type="ARBA" id="ARBA00023136"/>
    </source>
</evidence>
<evidence type="ECO:0000256" key="4">
    <source>
        <dbReference type="ARBA" id="ARBA00022452"/>
    </source>
</evidence>
<evidence type="ECO:0000259" key="17">
    <source>
        <dbReference type="Pfam" id="PF07715"/>
    </source>
</evidence>
<keyword evidence="6 14" id="KW-0812">Transmembrane</keyword>
<dbReference type="PANTHER" id="PTHR32552:SF89">
    <property type="entry name" value="CATECHOLATE SIDEROPHORE RECEPTOR FIU"/>
    <property type="match status" value="1"/>
</dbReference>
<keyword evidence="11 14" id="KW-0472">Membrane</keyword>
<feature type="domain" description="TonB-dependent receptor plug" evidence="17">
    <location>
        <begin position="1"/>
        <end position="49"/>
    </location>
</feature>
<accession>A0A811GFQ4</accession>
<gene>
    <name evidence="18" type="primary">fiu</name>
    <name evidence="18" type="ORF">SFB21_0522</name>
</gene>
<keyword evidence="4 14" id="KW-1134">Transmembrane beta strand</keyword>
<dbReference type="GO" id="GO:0015344">
    <property type="term" value="F:siderophore uptake transmembrane transporter activity"/>
    <property type="evidence" value="ECO:0007669"/>
    <property type="project" value="TreeGrafter"/>
</dbReference>
<comment type="caution">
    <text evidence="18">The sequence shown here is derived from an EMBL/GenBank/DDBJ whole genome shotgun (WGS) entry which is preliminary data.</text>
</comment>
<evidence type="ECO:0000256" key="2">
    <source>
        <dbReference type="ARBA" id="ARBA00009810"/>
    </source>
</evidence>
<evidence type="ECO:0000256" key="10">
    <source>
        <dbReference type="ARBA" id="ARBA00023077"/>
    </source>
</evidence>
<keyword evidence="9" id="KW-0406">Ion transport</keyword>
<dbReference type="AlphaFoldDB" id="A0A811GFQ4"/>
<evidence type="ECO:0000313" key="19">
    <source>
        <dbReference type="Proteomes" id="UP000489961"/>
    </source>
</evidence>
<dbReference type="EMBL" id="CADDTS010000007">
    <property type="protein sequence ID" value="CAB1208588.1"/>
    <property type="molecule type" value="Genomic_DNA"/>
</dbReference>
<dbReference type="InterPro" id="IPR012910">
    <property type="entry name" value="Plug_dom"/>
</dbReference>